<dbReference type="PANTHER" id="PTHR38043">
    <property type="entry name" value="PROTEIN HEMX"/>
    <property type="match status" value="1"/>
</dbReference>
<evidence type="ECO:0000313" key="4">
    <source>
        <dbReference type="EMBL" id="MCL9685796.1"/>
    </source>
</evidence>
<feature type="region of interest" description="Disordered" evidence="2">
    <location>
        <begin position="1"/>
        <end position="37"/>
    </location>
</feature>
<gene>
    <name evidence="4" type="ORF">LOX96_16980</name>
</gene>
<name>A0A9X2D3E6_9GAMM</name>
<dbReference type="GO" id="GO:0032259">
    <property type="term" value="P:methylation"/>
    <property type="evidence" value="ECO:0007669"/>
    <property type="project" value="UniProtKB-KW"/>
</dbReference>
<keyword evidence="4" id="KW-0489">Methyltransferase</keyword>
<organism evidence="4 5">
    <name type="scientific">Legionella maioricensis</name>
    <dbReference type="NCBI Taxonomy" id="2896528"/>
    <lineage>
        <taxon>Bacteria</taxon>
        <taxon>Pseudomonadati</taxon>
        <taxon>Pseudomonadota</taxon>
        <taxon>Gammaproteobacteria</taxon>
        <taxon>Legionellales</taxon>
        <taxon>Legionellaceae</taxon>
        <taxon>Legionella</taxon>
    </lineage>
</organism>
<dbReference type="EMBL" id="JAJKBJ010000041">
    <property type="protein sequence ID" value="MCL9685796.1"/>
    <property type="molecule type" value="Genomic_DNA"/>
</dbReference>
<evidence type="ECO:0000256" key="3">
    <source>
        <dbReference type="SAM" id="Phobius"/>
    </source>
</evidence>
<keyword evidence="4" id="KW-0808">Transferase</keyword>
<keyword evidence="1" id="KW-0175">Coiled coil</keyword>
<reference evidence="4" key="1">
    <citation type="submission" date="2021-11" db="EMBL/GenBank/DDBJ databases">
        <title>Legionella maioricencis sp. nov., a new species isolated from hot water samples in Mallorca.</title>
        <authorList>
            <person name="Crespi S."/>
            <person name="Drasar V."/>
            <person name="Salva-Serra F."/>
            <person name="Jaen-Luchoro D."/>
            <person name="Pineiro-Iglesias B."/>
            <person name="Aliaga F."/>
            <person name="Fernandez-Juarez V."/>
            <person name="Coll G."/>
            <person name="Moore E.R.B."/>
            <person name="Bennasar-Figueras A."/>
        </authorList>
    </citation>
    <scope>NUCLEOTIDE SEQUENCE</scope>
    <source>
        <strain evidence="4">HCPI-6</strain>
    </source>
</reference>
<dbReference type="InterPro" id="IPR007470">
    <property type="entry name" value="HemX"/>
</dbReference>
<dbReference type="RefSeq" id="WP_250424679.1">
    <property type="nucleotide sequence ID" value="NZ_JAJKBJ010000041.1"/>
</dbReference>
<sequence length="381" mass="42620">MANSNEEEQKKAIKPLKQNAKVESSKQPQELNNSHHPKSNSFINGLAIFIAVASMAIAICALQTNYKLQANLANKNSHLKAEIKAKIAQLKQTQTDSQEQVETKTNELKQTQGTLQNKIDQLSKQLQTAMDQKLYQNQDWLLLKARYYLELAQINAHWSDNFDAAISLLQQADKLLEQLPAPKIFTVRQAIAKEIAQLKAIPTVDIAGLLSQLDAAQISISNLTIQATIDQTESATEAEPPKTANPSAWQTRLQDSVNLLEKMVVIRRSDENIKPLMSPLYESILRESIRLNLQEAQWAIINNNPVVYQLALKQATLNLKRTFNQSSQNTAALLKQLNELQEIKITQEKPVINLALPLLNQMIDNKQLLVTPANNGGKGEN</sequence>
<evidence type="ECO:0000256" key="2">
    <source>
        <dbReference type="SAM" id="MobiDB-lite"/>
    </source>
</evidence>
<dbReference type="EC" id="2.1.1.107" evidence="4"/>
<protein>
    <submittedName>
        <fullName evidence="4">Uroporphyrinogen-III C-methyltransferase</fullName>
        <ecNumber evidence="4">2.1.1.107</ecNumber>
    </submittedName>
</protein>
<comment type="caution">
    <text evidence="4">The sequence shown here is derived from an EMBL/GenBank/DDBJ whole genome shotgun (WGS) entry which is preliminary data.</text>
</comment>
<keyword evidence="3" id="KW-0812">Transmembrane</keyword>
<feature type="compositionally biased region" description="Polar residues" evidence="2">
    <location>
        <begin position="21"/>
        <end position="37"/>
    </location>
</feature>
<dbReference type="Pfam" id="PF04375">
    <property type="entry name" value="HemX"/>
    <property type="match status" value="1"/>
</dbReference>
<proteinExistence type="predicted"/>
<dbReference type="Proteomes" id="UP001139721">
    <property type="component" value="Unassembled WGS sequence"/>
</dbReference>
<dbReference type="PANTHER" id="PTHR38043:SF1">
    <property type="entry name" value="PROTEIN HEMX"/>
    <property type="match status" value="1"/>
</dbReference>
<dbReference type="AlphaFoldDB" id="A0A9X2D3E6"/>
<feature type="transmembrane region" description="Helical" evidence="3">
    <location>
        <begin position="42"/>
        <end position="62"/>
    </location>
</feature>
<keyword evidence="5" id="KW-1185">Reference proteome</keyword>
<accession>A0A9X2D3E6</accession>
<dbReference type="GO" id="GO:0004851">
    <property type="term" value="F:uroporphyrin-III C-methyltransferase activity"/>
    <property type="evidence" value="ECO:0007669"/>
    <property type="project" value="UniProtKB-EC"/>
</dbReference>
<feature type="coiled-coil region" evidence="1">
    <location>
        <begin position="80"/>
        <end position="132"/>
    </location>
</feature>
<evidence type="ECO:0000256" key="1">
    <source>
        <dbReference type="SAM" id="Coils"/>
    </source>
</evidence>
<keyword evidence="3" id="KW-0472">Membrane</keyword>
<keyword evidence="3" id="KW-1133">Transmembrane helix</keyword>
<evidence type="ECO:0000313" key="5">
    <source>
        <dbReference type="Proteomes" id="UP001139721"/>
    </source>
</evidence>